<proteinExistence type="inferred from homology"/>
<dbReference type="InterPro" id="IPR006059">
    <property type="entry name" value="SBP"/>
</dbReference>
<dbReference type="Gene3D" id="3.40.190.10">
    <property type="entry name" value="Periplasmic binding protein-like II"/>
    <property type="match status" value="2"/>
</dbReference>
<evidence type="ECO:0000313" key="5">
    <source>
        <dbReference type="EMBL" id="MBI4924264.1"/>
    </source>
</evidence>
<dbReference type="InterPro" id="IPR050490">
    <property type="entry name" value="Bact_solute-bd_prot1"/>
</dbReference>
<dbReference type="SUPFAM" id="SSF53850">
    <property type="entry name" value="Periplasmic binding protein-like II"/>
    <property type="match status" value="1"/>
</dbReference>
<sequence length="421" mass="45210">MTSLSKVALVAGASLMLLGSPAFAQDKTFNIWWYEGADSAQGITWTKALEELKANHPDVTVNFEQKTFDQLQQSGSMILNSAEAPDVLEYNKGNATAGLVASQGLLTNLDDAYTAEGWDKVLNEGQLVLSRYNELGIYGSGPIWGISTYGEYVSAFYNIDAFEKAGVKVPATLEELTAAFDTFKAQGVTPLALGGASTSGQHLLASLAYTKADDTWVQNYQGLKAPLDGAPYLFAAQTLTDWLAKGYITKDSTGMNDDDASLQFTSGKSPMYVSGTWNLGNFSANIKDFKWGQFVIPTPKYSVGSTGNLWIIPKGSKNPELAKEFISLLLSTKYQTEQANNGGVSFAADPAGVTNPVGANASAVFAQIAAKQGLGFYPDWPVPGYYDVLNQKDTGLLQGTLSPEQFVDEIKTVYDDAQASQ</sequence>
<evidence type="ECO:0000256" key="2">
    <source>
        <dbReference type="ARBA" id="ARBA00008520"/>
    </source>
</evidence>
<evidence type="ECO:0000313" key="6">
    <source>
        <dbReference type="Proteomes" id="UP000782610"/>
    </source>
</evidence>
<name>A0A933L4U9_9HYPH</name>
<dbReference type="GO" id="GO:0042597">
    <property type="term" value="C:periplasmic space"/>
    <property type="evidence" value="ECO:0007669"/>
    <property type="project" value="UniProtKB-SubCell"/>
</dbReference>
<reference evidence="5" key="1">
    <citation type="submission" date="2020-07" db="EMBL/GenBank/DDBJ databases">
        <title>Huge and variable diversity of episymbiotic CPR bacteria and DPANN archaea in groundwater ecosystems.</title>
        <authorList>
            <person name="He C.Y."/>
            <person name="Keren R."/>
            <person name="Whittaker M."/>
            <person name="Farag I.F."/>
            <person name="Doudna J."/>
            <person name="Cate J.H.D."/>
            <person name="Banfield J.F."/>
        </authorList>
    </citation>
    <scope>NUCLEOTIDE SEQUENCE</scope>
    <source>
        <strain evidence="5">NC_groundwater_1586_Pr3_B-0.1um_66_15</strain>
    </source>
</reference>
<dbReference type="Proteomes" id="UP000782610">
    <property type="component" value="Unassembled WGS sequence"/>
</dbReference>
<comment type="caution">
    <text evidence="5">The sequence shown here is derived from an EMBL/GenBank/DDBJ whole genome shotgun (WGS) entry which is preliminary data.</text>
</comment>
<feature type="signal peptide" evidence="4">
    <location>
        <begin position="1"/>
        <end position="24"/>
    </location>
</feature>
<organism evidence="5 6">
    <name type="scientific">Devosia nanyangense</name>
    <dbReference type="NCBI Taxonomy" id="1228055"/>
    <lineage>
        <taxon>Bacteria</taxon>
        <taxon>Pseudomonadati</taxon>
        <taxon>Pseudomonadota</taxon>
        <taxon>Alphaproteobacteria</taxon>
        <taxon>Hyphomicrobiales</taxon>
        <taxon>Devosiaceae</taxon>
        <taxon>Devosia</taxon>
    </lineage>
</organism>
<feature type="chain" id="PRO_5038016099" evidence="4">
    <location>
        <begin position="25"/>
        <end position="421"/>
    </location>
</feature>
<dbReference type="Pfam" id="PF01547">
    <property type="entry name" value="SBP_bac_1"/>
    <property type="match status" value="1"/>
</dbReference>
<protein>
    <submittedName>
        <fullName evidence="5">Extracellular solute-binding protein</fullName>
    </submittedName>
</protein>
<dbReference type="PANTHER" id="PTHR43649">
    <property type="entry name" value="ARABINOSE-BINDING PROTEIN-RELATED"/>
    <property type="match status" value="1"/>
</dbReference>
<dbReference type="EMBL" id="JACRAF010000069">
    <property type="protein sequence ID" value="MBI4924264.1"/>
    <property type="molecule type" value="Genomic_DNA"/>
</dbReference>
<comment type="similarity">
    <text evidence="2">Belongs to the bacterial solute-binding protein 1 family.</text>
</comment>
<evidence type="ECO:0000256" key="3">
    <source>
        <dbReference type="ARBA" id="ARBA00022764"/>
    </source>
</evidence>
<evidence type="ECO:0000256" key="1">
    <source>
        <dbReference type="ARBA" id="ARBA00004418"/>
    </source>
</evidence>
<gene>
    <name evidence="5" type="ORF">HY834_21210</name>
</gene>
<keyword evidence="4" id="KW-0732">Signal</keyword>
<comment type="subcellular location">
    <subcellularLocation>
        <location evidence="1">Periplasm</location>
    </subcellularLocation>
</comment>
<evidence type="ECO:0000256" key="4">
    <source>
        <dbReference type="SAM" id="SignalP"/>
    </source>
</evidence>
<dbReference type="AlphaFoldDB" id="A0A933L4U9"/>
<accession>A0A933L4U9</accession>
<keyword evidence="3" id="KW-0574">Periplasm</keyword>